<evidence type="ECO:0000313" key="2">
    <source>
        <dbReference type="EMBL" id="CAG9805184.1"/>
    </source>
</evidence>
<evidence type="ECO:0000313" key="3">
    <source>
        <dbReference type="Proteomes" id="UP001153620"/>
    </source>
</evidence>
<organism evidence="2 3">
    <name type="scientific">Chironomus riparius</name>
    <dbReference type="NCBI Taxonomy" id="315576"/>
    <lineage>
        <taxon>Eukaryota</taxon>
        <taxon>Metazoa</taxon>
        <taxon>Ecdysozoa</taxon>
        <taxon>Arthropoda</taxon>
        <taxon>Hexapoda</taxon>
        <taxon>Insecta</taxon>
        <taxon>Pterygota</taxon>
        <taxon>Neoptera</taxon>
        <taxon>Endopterygota</taxon>
        <taxon>Diptera</taxon>
        <taxon>Nematocera</taxon>
        <taxon>Chironomoidea</taxon>
        <taxon>Chironomidae</taxon>
        <taxon>Chironominae</taxon>
        <taxon>Chironomus</taxon>
    </lineage>
</organism>
<feature type="region of interest" description="Disordered" evidence="1">
    <location>
        <begin position="452"/>
        <end position="476"/>
    </location>
</feature>
<protein>
    <submittedName>
        <fullName evidence="2">Uncharacterized protein</fullName>
    </submittedName>
</protein>
<reference evidence="2" key="2">
    <citation type="submission" date="2022-10" db="EMBL/GenBank/DDBJ databases">
        <authorList>
            <consortium name="ENA_rothamsted_submissions"/>
            <consortium name="culmorum"/>
            <person name="King R."/>
        </authorList>
    </citation>
    <scope>NUCLEOTIDE SEQUENCE</scope>
</reference>
<evidence type="ECO:0000256" key="1">
    <source>
        <dbReference type="SAM" id="MobiDB-lite"/>
    </source>
</evidence>
<name>A0A9N9RWK7_9DIPT</name>
<sequence>MSIMDALISLMEVKLDIGTEDIDDDLRIWNKYMTKIDIVDSHPCHIKITFHKATTPDESFFVLRLNTSGAKVYTVKSRTKKFVYGMYFWQQQKQCIIFFSFDTKVRMKAHMTWTELQIQNLEMHRRESIHERNTFDSFIYQNNCNNLNNPPDICSMANEKTSMAQRASIMSGIYEEIMENSRCKLNSMKFNEPPPLPPPRKRLDTESSSLPRTYTSESEYLAKKKWRLFKRAKKRDKVSYQPKELHKRNSISTPDLYSPDIENLNVSSKLNSSNSFELDYLYKDNGKLSDEEDYLKNISNNIKFNFEPSFNEDISKVNLVGSCFNLDKTIEKCDELKELDSQMLKNDILYRLKYSFNSPITIKREFDYDSPTMMKRINENECHYMPMNNGKKNSPKHMQLQQANDDENAYVPMNFAKQCDDEISRENTKNKRYSIDDKIPSYYPNYDLPAKIEKSPPSEINGNKSSHITSSLDKEKSLSLNKINRSDSFHSKNSQTPLNPNILRKYATLDRVSSSADRLKENRSRDKFDSVSISSTLSRLKKLNFSPLREKISNVIQRNNSK</sequence>
<keyword evidence="3" id="KW-1185">Reference proteome</keyword>
<dbReference type="AlphaFoldDB" id="A0A9N9RWK7"/>
<accession>A0A9N9RWK7</accession>
<feature type="compositionally biased region" description="Polar residues" evidence="1">
    <location>
        <begin position="458"/>
        <end position="471"/>
    </location>
</feature>
<gene>
    <name evidence="2" type="ORF">CHIRRI_LOCUS8061</name>
</gene>
<proteinExistence type="predicted"/>
<feature type="region of interest" description="Disordered" evidence="1">
    <location>
        <begin position="186"/>
        <end position="214"/>
    </location>
</feature>
<dbReference type="OrthoDB" id="7985911at2759"/>
<dbReference type="EMBL" id="OU895878">
    <property type="protein sequence ID" value="CAG9805184.1"/>
    <property type="molecule type" value="Genomic_DNA"/>
</dbReference>
<dbReference type="Proteomes" id="UP001153620">
    <property type="component" value="Chromosome 2"/>
</dbReference>
<reference evidence="2" key="1">
    <citation type="submission" date="2022-01" db="EMBL/GenBank/DDBJ databases">
        <authorList>
            <person name="King R."/>
        </authorList>
    </citation>
    <scope>NUCLEOTIDE SEQUENCE</scope>
</reference>